<dbReference type="NCBIfam" id="TIGR00277">
    <property type="entry name" value="HDIG"/>
    <property type="match status" value="1"/>
</dbReference>
<dbReference type="SMART" id="SM00471">
    <property type="entry name" value="HDc"/>
    <property type="match status" value="1"/>
</dbReference>
<evidence type="ECO:0000313" key="3">
    <source>
        <dbReference type="Proteomes" id="UP000694308"/>
    </source>
</evidence>
<dbReference type="AlphaFoldDB" id="A0A949TJM0"/>
<evidence type="ECO:0000313" key="2">
    <source>
        <dbReference type="EMBL" id="MBV7271742.1"/>
    </source>
</evidence>
<sequence>MGKICILVSECKLGDIVAQKVVSKYGATIAVENTVINNYIKNKLIAFDINYIWIYGNADEETPKLIDNNLLKLKKDYKQNVMEINEVINDLSRGKPVNVQKIDKISNSIYNAINDEYHIIKCLSELRTADQHLYSHSINVSFYGMLLGKWLCLTKSEINKIVQAGLLHDIGKAKIPTEILNKKGKLDVQEVEEIKRHTIYGYNMVKRIHIISDEVKEAILLHHERMNKSGYPMGKDGDELSLYSKIIGIADAYDAITSERIYRHRETPFIAFEILQKENIECFDIHIMSTFLGNLAACYVGSRVMLNNGRTGEILYVPPHAITKPIVSVESEYIDLSKESNLKIIRMI</sequence>
<comment type="caution">
    <text evidence="2">The sequence shown here is derived from an EMBL/GenBank/DDBJ whole genome shotgun (WGS) entry which is preliminary data.</text>
</comment>
<dbReference type="PROSITE" id="PS51832">
    <property type="entry name" value="HD_GYP"/>
    <property type="match status" value="1"/>
</dbReference>
<feature type="domain" description="HD-GYP" evidence="1">
    <location>
        <begin position="111"/>
        <end position="307"/>
    </location>
</feature>
<proteinExistence type="predicted"/>
<dbReference type="RefSeq" id="WP_218318781.1">
    <property type="nucleotide sequence ID" value="NZ_JAEEGC010000008.1"/>
</dbReference>
<reference evidence="2" key="1">
    <citation type="submission" date="2020-12" db="EMBL/GenBank/DDBJ databases">
        <title>Clostridium thailandense sp. nov., a novel acetogenic bacterium isolated from peat land soil in Thailand.</title>
        <authorList>
            <person name="Chaikitkaew S."/>
            <person name="Birkeland N.K."/>
        </authorList>
    </citation>
    <scope>NUCLEOTIDE SEQUENCE</scope>
    <source>
        <strain evidence="2">PL3</strain>
    </source>
</reference>
<dbReference type="CDD" id="cd00077">
    <property type="entry name" value="HDc"/>
    <property type="match status" value="1"/>
</dbReference>
<dbReference type="InterPro" id="IPR003607">
    <property type="entry name" value="HD/PDEase_dom"/>
</dbReference>
<evidence type="ECO:0000259" key="1">
    <source>
        <dbReference type="PROSITE" id="PS51832"/>
    </source>
</evidence>
<gene>
    <name evidence="2" type="ORF">I6U48_02285</name>
</gene>
<accession>A0A949TJM0</accession>
<keyword evidence="3" id="KW-1185">Reference proteome</keyword>
<dbReference type="Proteomes" id="UP000694308">
    <property type="component" value="Unassembled WGS sequence"/>
</dbReference>
<dbReference type="EMBL" id="JAEEGC010000008">
    <property type="protein sequence ID" value="MBV7271742.1"/>
    <property type="molecule type" value="Genomic_DNA"/>
</dbReference>
<dbReference type="InterPro" id="IPR006675">
    <property type="entry name" value="HDIG_dom"/>
</dbReference>
<dbReference type="PANTHER" id="PTHR43155:SF2">
    <property type="entry name" value="CYCLIC DI-GMP PHOSPHODIESTERASE PA4108"/>
    <property type="match status" value="1"/>
</dbReference>
<dbReference type="InterPro" id="IPR037522">
    <property type="entry name" value="HD_GYP_dom"/>
</dbReference>
<organism evidence="2 3">
    <name type="scientific">Clostridium thailandense</name>
    <dbReference type="NCBI Taxonomy" id="2794346"/>
    <lineage>
        <taxon>Bacteria</taxon>
        <taxon>Bacillati</taxon>
        <taxon>Bacillota</taxon>
        <taxon>Clostridia</taxon>
        <taxon>Eubacteriales</taxon>
        <taxon>Clostridiaceae</taxon>
        <taxon>Clostridium</taxon>
    </lineage>
</organism>
<name>A0A949TJM0_9CLOT</name>
<dbReference type="PANTHER" id="PTHR43155">
    <property type="entry name" value="CYCLIC DI-GMP PHOSPHODIESTERASE PA4108-RELATED"/>
    <property type="match status" value="1"/>
</dbReference>
<protein>
    <submittedName>
        <fullName evidence="2">HD-GYP domain-containing protein</fullName>
    </submittedName>
</protein>
<dbReference type="Pfam" id="PF13487">
    <property type="entry name" value="HD_5"/>
    <property type="match status" value="1"/>
</dbReference>